<gene>
    <name evidence="2" type="ORF">DUNSADRAFT_3664</name>
</gene>
<accession>A0ABQ7FX72</accession>
<evidence type="ECO:0000313" key="2">
    <source>
        <dbReference type="EMBL" id="KAF5837943.1"/>
    </source>
</evidence>
<sequence length="157" mass="16352">MPSSPLCSISKQGFTTVSVCLLQVILDDKEFHADQTDLDTLDFKTDLNEDYVLVRRLSITRHDAVRSMSPFSAVQGLLVALASAMGGNQALGAALQNHGSPALAARASAVLSGSIQELYGLTGGPGSSDADGPDGYDDDIDELRQPSPAGNGSDLSD</sequence>
<reference evidence="2" key="1">
    <citation type="submission" date="2017-08" db="EMBL/GenBank/DDBJ databases">
        <authorList>
            <person name="Polle J.E."/>
            <person name="Barry K."/>
            <person name="Cushman J."/>
            <person name="Schmutz J."/>
            <person name="Tran D."/>
            <person name="Hathwaick L.T."/>
            <person name="Yim W.C."/>
            <person name="Jenkins J."/>
            <person name="Mckie-Krisberg Z.M."/>
            <person name="Prochnik S."/>
            <person name="Lindquist E."/>
            <person name="Dockter R.B."/>
            <person name="Adam C."/>
            <person name="Molina H."/>
            <person name="Bunkerborg J."/>
            <person name="Jin E."/>
            <person name="Buchheim M."/>
            <person name="Magnuson J."/>
        </authorList>
    </citation>
    <scope>NUCLEOTIDE SEQUENCE</scope>
    <source>
        <strain evidence="2">CCAP 19/18</strain>
    </source>
</reference>
<protein>
    <submittedName>
        <fullName evidence="2">Uncharacterized protein</fullName>
    </submittedName>
</protein>
<dbReference type="EMBL" id="MU069597">
    <property type="protein sequence ID" value="KAF5837943.1"/>
    <property type="molecule type" value="Genomic_DNA"/>
</dbReference>
<comment type="caution">
    <text evidence="2">The sequence shown here is derived from an EMBL/GenBank/DDBJ whole genome shotgun (WGS) entry which is preliminary data.</text>
</comment>
<keyword evidence="3" id="KW-1185">Reference proteome</keyword>
<dbReference type="Proteomes" id="UP000815325">
    <property type="component" value="Unassembled WGS sequence"/>
</dbReference>
<proteinExistence type="predicted"/>
<feature type="compositionally biased region" description="Acidic residues" evidence="1">
    <location>
        <begin position="131"/>
        <end position="141"/>
    </location>
</feature>
<name>A0ABQ7FX72_DUNSA</name>
<organism evidence="2 3">
    <name type="scientific">Dunaliella salina</name>
    <name type="common">Green alga</name>
    <name type="synonym">Protococcus salinus</name>
    <dbReference type="NCBI Taxonomy" id="3046"/>
    <lineage>
        <taxon>Eukaryota</taxon>
        <taxon>Viridiplantae</taxon>
        <taxon>Chlorophyta</taxon>
        <taxon>core chlorophytes</taxon>
        <taxon>Chlorophyceae</taxon>
        <taxon>CS clade</taxon>
        <taxon>Chlamydomonadales</taxon>
        <taxon>Dunaliellaceae</taxon>
        <taxon>Dunaliella</taxon>
    </lineage>
</organism>
<feature type="compositionally biased region" description="Polar residues" evidence="1">
    <location>
        <begin position="148"/>
        <end position="157"/>
    </location>
</feature>
<feature type="region of interest" description="Disordered" evidence="1">
    <location>
        <begin position="121"/>
        <end position="157"/>
    </location>
</feature>
<evidence type="ECO:0000256" key="1">
    <source>
        <dbReference type="SAM" id="MobiDB-lite"/>
    </source>
</evidence>
<evidence type="ECO:0000313" key="3">
    <source>
        <dbReference type="Proteomes" id="UP000815325"/>
    </source>
</evidence>